<protein>
    <submittedName>
        <fullName evidence="1">Uncharacterized protein</fullName>
    </submittedName>
</protein>
<reference evidence="1 2" key="1">
    <citation type="journal article" date="2007" name="PLoS ONE">
        <title>Molecular analysis of a leprosy immunotherapeutic bacillus provides insights into Mycobacterium evolution.</title>
        <authorList>
            <person name="Ahmed N."/>
            <person name="Saini V."/>
            <person name="Raghuvanshi S."/>
            <person name="Khurana J.P."/>
            <person name="Tyagi A.K."/>
            <person name="Tyagi A.K."/>
            <person name="Hasnain S.E."/>
        </authorList>
    </citation>
    <scope>NUCLEOTIDE SEQUENCE [LARGE SCALE GENOMIC DNA]</scope>
    <source>
        <strain evidence="1">MTCC 9506</strain>
    </source>
</reference>
<sequence length="39" mass="3988">MPRECGSSDGGRSCCQYAGNRFVVFVSLAVAAQGGIVPP</sequence>
<accession>J9W9K0</accession>
<dbReference type="EMBL" id="CP002275">
    <property type="protein sequence ID" value="AFS13675.1"/>
    <property type="molecule type" value="Genomic_DNA"/>
</dbReference>
<evidence type="ECO:0000313" key="2">
    <source>
        <dbReference type="Proteomes" id="UP000007329"/>
    </source>
</evidence>
<dbReference type="HOGENOM" id="CLU_3313035_0_0_11"/>
<name>J9W9K0_MYCIP</name>
<evidence type="ECO:0000313" key="1">
    <source>
        <dbReference type="EMBL" id="AFS13675.1"/>
    </source>
</evidence>
<dbReference type="KEGG" id="mid:MIP_02444"/>
<reference evidence="1 2" key="2">
    <citation type="journal article" date="2012" name="Nucleic Acids Res.">
        <title>Massive gene acquisitions in Mycobacterium indicus pranii provide a perspective on mycobacterial evolution.</title>
        <authorList>
            <person name="Saini V."/>
            <person name="Raghuvanshi S."/>
            <person name="Khurana J.P."/>
            <person name="Ahmed N."/>
            <person name="Hasnain S.E."/>
            <person name="Tyagi A.K."/>
            <person name="Tyagi A.K."/>
        </authorList>
    </citation>
    <scope>NUCLEOTIDE SEQUENCE [LARGE SCALE GENOMIC DNA]</scope>
    <source>
        <strain evidence="2">DSM 45239 / MTCC 9506</strain>
    </source>
</reference>
<dbReference type="Proteomes" id="UP000007329">
    <property type="component" value="Chromosome"/>
</dbReference>
<organism evidence="1 2">
    <name type="scientific">Mycobacterium indicus pranii (strain DSM 45239 / MTCC 9506)</name>
    <dbReference type="NCBI Taxonomy" id="1232724"/>
    <lineage>
        <taxon>Bacteria</taxon>
        <taxon>Bacillati</taxon>
        <taxon>Actinomycetota</taxon>
        <taxon>Actinomycetes</taxon>
        <taxon>Mycobacteriales</taxon>
        <taxon>Mycobacteriaceae</taxon>
        <taxon>Mycobacterium</taxon>
        <taxon>Mycobacterium avium complex (MAC)</taxon>
    </lineage>
</organism>
<proteinExistence type="predicted"/>
<dbReference type="AlphaFoldDB" id="J9W9K0"/>
<gene>
    <name evidence="1" type="ORF">MIP_02444</name>
</gene>